<dbReference type="Proteomes" id="UP001501581">
    <property type="component" value="Unassembled WGS sequence"/>
</dbReference>
<keyword evidence="5 6" id="KW-0413">Isomerase</keyword>
<dbReference type="InterPro" id="IPR005846">
    <property type="entry name" value="A-D-PHexomutase_a/b/a-III"/>
</dbReference>
<feature type="domain" description="Alpha-D-phosphohexomutase alpha/beta/alpha" evidence="9">
    <location>
        <begin position="159"/>
        <end position="254"/>
    </location>
</feature>
<accession>A0ABN1TWV3</accession>
<dbReference type="SUPFAM" id="SSF55957">
    <property type="entry name" value="Phosphoglucomutase, C-terminal domain"/>
    <property type="match status" value="1"/>
</dbReference>
<dbReference type="InterPro" id="IPR005843">
    <property type="entry name" value="A-D-PHexomutase_C"/>
</dbReference>
<evidence type="ECO:0000256" key="4">
    <source>
        <dbReference type="ARBA" id="ARBA00022842"/>
    </source>
</evidence>
<feature type="active site" description="Phosphoserine intermediate" evidence="6">
    <location>
        <position position="104"/>
    </location>
</feature>
<dbReference type="NCBIfam" id="TIGR01455">
    <property type="entry name" value="glmM"/>
    <property type="match status" value="1"/>
</dbReference>
<evidence type="ECO:0000259" key="10">
    <source>
        <dbReference type="Pfam" id="PF02880"/>
    </source>
</evidence>
<dbReference type="SUPFAM" id="SSF53738">
    <property type="entry name" value="Phosphoglucomutase, first 3 domains"/>
    <property type="match status" value="3"/>
</dbReference>
<dbReference type="CDD" id="cd05802">
    <property type="entry name" value="GlmM"/>
    <property type="match status" value="1"/>
</dbReference>
<comment type="caution">
    <text evidence="11">The sequence shown here is derived from an EMBL/GenBank/DDBJ whole genome shotgun (WGS) entry which is preliminary data.</text>
</comment>
<dbReference type="EC" id="5.4.2.10" evidence="6"/>
<feature type="binding site" evidence="6">
    <location>
        <position position="245"/>
    </location>
    <ligand>
        <name>Mg(2+)</name>
        <dbReference type="ChEBI" id="CHEBI:18420"/>
    </ligand>
</feature>
<comment type="function">
    <text evidence="6">Catalyzes the conversion of glucosamine-6-phosphate to glucosamine-1-phosphate.</text>
</comment>
<dbReference type="Pfam" id="PF00408">
    <property type="entry name" value="PGM_PMM_IV"/>
    <property type="match status" value="1"/>
</dbReference>
<dbReference type="Pfam" id="PF02879">
    <property type="entry name" value="PGM_PMM_II"/>
    <property type="match status" value="1"/>
</dbReference>
<organism evidence="11 12">
    <name type="scientific">Nocardioides dubius</name>
    <dbReference type="NCBI Taxonomy" id="317019"/>
    <lineage>
        <taxon>Bacteria</taxon>
        <taxon>Bacillati</taxon>
        <taxon>Actinomycetota</taxon>
        <taxon>Actinomycetes</taxon>
        <taxon>Propionibacteriales</taxon>
        <taxon>Nocardioidaceae</taxon>
        <taxon>Nocardioides</taxon>
    </lineage>
</organism>
<dbReference type="InterPro" id="IPR050060">
    <property type="entry name" value="Phosphoglucosamine_mutase"/>
</dbReference>
<keyword evidence="4 6" id="KW-0460">Magnesium</keyword>
<evidence type="ECO:0000259" key="8">
    <source>
        <dbReference type="Pfam" id="PF02878"/>
    </source>
</evidence>
<evidence type="ECO:0000256" key="5">
    <source>
        <dbReference type="ARBA" id="ARBA00023235"/>
    </source>
</evidence>
<dbReference type="RefSeq" id="WP_343995262.1">
    <property type="nucleotide sequence ID" value="NZ_BAAALG010000011.1"/>
</dbReference>
<dbReference type="Gene3D" id="3.30.310.50">
    <property type="entry name" value="Alpha-D-phosphohexomutase, C-terminal domain"/>
    <property type="match status" value="1"/>
</dbReference>
<feature type="binding site" evidence="6">
    <location>
        <position position="243"/>
    </location>
    <ligand>
        <name>Mg(2+)</name>
        <dbReference type="ChEBI" id="CHEBI:18420"/>
    </ligand>
</feature>
<keyword evidence="2 6" id="KW-0597">Phosphoprotein</keyword>
<name>A0ABN1TWV3_9ACTN</name>
<comment type="cofactor">
    <cofactor evidence="6">
        <name>Mg(2+)</name>
        <dbReference type="ChEBI" id="CHEBI:18420"/>
    </cofactor>
    <text evidence="6">Binds 1 Mg(2+) ion per subunit.</text>
</comment>
<comment type="catalytic activity">
    <reaction evidence="6">
        <text>alpha-D-glucosamine 1-phosphate = D-glucosamine 6-phosphate</text>
        <dbReference type="Rhea" id="RHEA:23424"/>
        <dbReference type="ChEBI" id="CHEBI:58516"/>
        <dbReference type="ChEBI" id="CHEBI:58725"/>
        <dbReference type="EC" id="5.4.2.10"/>
    </reaction>
</comment>
<dbReference type="EMBL" id="BAAALG010000011">
    <property type="protein sequence ID" value="GAA1105950.1"/>
    <property type="molecule type" value="Genomic_DNA"/>
</dbReference>
<proteinExistence type="inferred from homology"/>
<dbReference type="InterPro" id="IPR005841">
    <property type="entry name" value="Alpha-D-phosphohexomutase_SF"/>
</dbReference>
<evidence type="ECO:0000259" key="7">
    <source>
        <dbReference type="Pfam" id="PF00408"/>
    </source>
</evidence>
<feature type="domain" description="Alpha-D-phosphohexomutase alpha/beta/alpha" evidence="8">
    <location>
        <begin position="3"/>
        <end position="135"/>
    </location>
</feature>
<dbReference type="HAMAP" id="MF_01554_B">
    <property type="entry name" value="GlmM_B"/>
    <property type="match status" value="1"/>
</dbReference>
<dbReference type="InterPro" id="IPR005845">
    <property type="entry name" value="A-D-PHexomutase_a/b/a-II"/>
</dbReference>
<evidence type="ECO:0000256" key="1">
    <source>
        <dbReference type="ARBA" id="ARBA00010231"/>
    </source>
</evidence>
<dbReference type="InterPro" id="IPR006352">
    <property type="entry name" value="GlmM_bact"/>
</dbReference>
<keyword evidence="3 6" id="KW-0479">Metal-binding</keyword>
<dbReference type="InterPro" id="IPR016055">
    <property type="entry name" value="A-D-PHexomutase_a/b/a-I/II/III"/>
</dbReference>
<gene>
    <name evidence="6 11" type="primary">glmM</name>
    <name evidence="11" type="ORF">GCM10009668_26890</name>
</gene>
<evidence type="ECO:0000256" key="2">
    <source>
        <dbReference type="ARBA" id="ARBA00022553"/>
    </source>
</evidence>
<dbReference type="Pfam" id="PF02880">
    <property type="entry name" value="PGM_PMM_III"/>
    <property type="match status" value="1"/>
</dbReference>
<dbReference type="InterPro" id="IPR005844">
    <property type="entry name" value="A-D-PHexomutase_a/b/a-I"/>
</dbReference>
<feature type="domain" description="Alpha-D-phosphohexomutase C-terminal" evidence="7">
    <location>
        <begin position="374"/>
        <end position="440"/>
    </location>
</feature>
<dbReference type="PANTHER" id="PTHR42946:SF1">
    <property type="entry name" value="PHOSPHOGLUCOMUTASE (ALPHA-D-GLUCOSE-1,6-BISPHOSPHATE-DEPENDENT)"/>
    <property type="match status" value="1"/>
</dbReference>
<feature type="binding site" evidence="6">
    <location>
        <position position="241"/>
    </location>
    <ligand>
        <name>Mg(2+)</name>
        <dbReference type="ChEBI" id="CHEBI:18420"/>
    </ligand>
</feature>
<dbReference type="PANTHER" id="PTHR42946">
    <property type="entry name" value="PHOSPHOHEXOSE MUTASE"/>
    <property type="match status" value="1"/>
</dbReference>
<keyword evidence="12" id="KW-1185">Reference proteome</keyword>
<reference evidence="11 12" key="1">
    <citation type="journal article" date="2019" name="Int. J. Syst. Evol. Microbiol.">
        <title>The Global Catalogue of Microorganisms (GCM) 10K type strain sequencing project: providing services to taxonomists for standard genome sequencing and annotation.</title>
        <authorList>
            <consortium name="The Broad Institute Genomics Platform"/>
            <consortium name="The Broad Institute Genome Sequencing Center for Infectious Disease"/>
            <person name="Wu L."/>
            <person name="Ma J."/>
        </authorList>
    </citation>
    <scope>NUCLEOTIDE SEQUENCE [LARGE SCALE GENOMIC DNA]</scope>
    <source>
        <strain evidence="11 12">JCM 13008</strain>
    </source>
</reference>
<dbReference type="NCBIfam" id="NF008139">
    <property type="entry name" value="PRK10887.1"/>
    <property type="match status" value="1"/>
</dbReference>
<comment type="similarity">
    <text evidence="1 6">Belongs to the phosphohexose mutase family.</text>
</comment>
<evidence type="ECO:0000256" key="3">
    <source>
        <dbReference type="ARBA" id="ARBA00022723"/>
    </source>
</evidence>
<feature type="modified residue" description="Phosphoserine" evidence="6">
    <location>
        <position position="104"/>
    </location>
</feature>
<dbReference type="Pfam" id="PF02878">
    <property type="entry name" value="PGM_PMM_I"/>
    <property type="match status" value="1"/>
</dbReference>
<evidence type="ECO:0000313" key="12">
    <source>
        <dbReference type="Proteomes" id="UP001501581"/>
    </source>
</evidence>
<dbReference type="PRINTS" id="PR00509">
    <property type="entry name" value="PGMPMM"/>
</dbReference>
<evidence type="ECO:0000313" key="11">
    <source>
        <dbReference type="EMBL" id="GAA1105950.1"/>
    </source>
</evidence>
<feature type="binding site" description="via phosphate group" evidence="6">
    <location>
        <position position="104"/>
    </location>
    <ligand>
        <name>Mg(2+)</name>
        <dbReference type="ChEBI" id="CHEBI:18420"/>
    </ligand>
</feature>
<evidence type="ECO:0000256" key="6">
    <source>
        <dbReference type="HAMAP-Rule" id="MF_01554"/>
    </source>
</evidence>
<sequence>MNRVFGTDGVRGLANGVLTAELALDLSVAAAHVLAERGEFAGHRPLAVVGRDTRVSGQFLEAAVVAGLLSAGVDVALLGVLPTPGVAYLTDALGADLGVMISASHNAMPDNGIKFLARGGTKLDDVIEDAIEARLGEPWERPTGAQVGRVHTHHTAADEYVAHLIGTTNKPLAGIRVVLDCAEGAASEVGPRAVRGAGADVTAIHAQPDGLNINEQCGSTHLEDLQAAVLKDGAAVGFAFDGDADRCLAVDAEGTVVDGDQILAILAGSLKDSGRLAHDTVVATVMSNLGFVQAMRAAGIEVLQTKVGDRYVLEAMREQGHNLGGEQSGHVIMSDFATTGDGVLTALHLLERMATTGQSLKELAAVMTRLPQVLVNVRGVDKARAVDDEGLLAAVAEAETELGDTGRVLLRPSGTEPLVRVMVEAASAEHADEVAQRLATVVRERLALG</sequence>
<dbReference type="Gene3D" id="3.40.120.10">
    <property type="entry name" value="Alpha-D-Glucose-1,6-Bisphosphate, subunit A, domain 3"/>
    <property type="match status" value="3"/>
</dbReference>
<feature type="domain" description="Alpha-D-phosphohexomutase alpha/beta/alpha" evidence="10">
    <location>
        <begin position="258"/>
        <end position="368"/>
    </location>
</feature>
<evidence type="ECO:0000259" key="9">
    <source>
        <dbReference type="Pfam" id="PF02879"/>
    </source>
</evidence>
<dbReference type="InterPro" id="IPR036900">
    <property type="entry name" value="A-D-PHexomutase_C_sf"/>
</dbReference>
<protein>
    <recommendedName>
        <fullName evidence="6">Phosphoglucosamine mutase</fullName>
        <ecNumber evidence="6">5.4.2.10</ecNumber>
    </recommendedName>
</protein>
<comment type="PTM">
    <text evidence="6">Activated by phosphorylation.</text>
</comment>